<keyword evidence="4" id="KW-1185">Reference proteome</keyword>
<reference evidence="3 4" key="1">
    <citation type="submission" date="2011-08" db="EMBL/GenBank/DDBJ databases">
        <title>The Genome Sequence of Alistipes indistinctus YIT 12060.</title>
        <authorList>
            <consortium name="The Broad Institute Genome Sequencing Platform"/>
            <person name="Earl A."/>
            <person name="Ward D."/>
            <person name="Feldgarden M."/>
            <person name="Gevers D."/>
            <person name="Morotomi M."/>
            <person name="Young S.K."/>
            <person name="Zeng Q."/>
            <person name="Gargeya S."/>
            <person name="Fitzgerald M."/>
            <person name="Haas B."/>
            <person name="Abouelleil A."/>
            <person name="Alvarado L."/>
            <person name="Arachchi H.M."/>
            <person name="Berlin A."/>
            <person name="Brown A."/>
            <person name="Chapman S.B."/>
            <person name="Chen Z."/>
            <person name="Dunbar C."/>
            <person name="Freedman E."/>
            <person name="Gearin G."/>
            <person name="Gellesch M."/>
            <person name="Goldberg J."/>
            <person name="Griggs A."/>
            <person name="Gujja S."/>
            <person name="Heiman D."/>
            <person name="Howarth C."/>
            <person name="Larson L."/>
            <person name="Lui A."/>
            <person name="MacDonald P.J.P."/>
            <person name="Montmayeur A."/>
            <person name="Murphy C."/>
            <person name="Neiman D."/>
            <person name="Pearson M."/>
            <person name="Priest M."/>
            <person name="Roberts A."/>
            <person name="Saif S."/>
            <person name="Shea T."/>
            <person name="Shenoy N."/>
            <person name="Sisk P."/>
            <person name="Stolte C."/>
            <person name="Sykes S."/>
            <person name="Wortman J."/>
            <person name="Nusbaum C."/>
            <person name="Birren B."/>
        </authorList>
    </citation>
    <scope>NUCLEOTIDE SEQUENCE [LARGE SCALE GENOMIC DNA]</scope>
    <source>
        <strain evidence="3 4">YIT 12060</strain>
    </source>
</reference>
<gene>
    <name evidence="3" type="ORF">HMPREF9450_00104</name>
</gene>
<dbReference type="STRING" id="742725.HMPREF9450_00104"/>
<accession>G5H594</accession>
<feature type="signal peptide" evidence="2">
    <location>
        <begin position="1"/>
        <end position="19"/>
    </location>
</feature>
<evidence type="ECO:0000256" key="1">
    <source>
        <dbReference type="SAM" id="MobiDB-lite"/>
    </source>
</evidence>
<dbReference type="PATRIC" id="fig|742725.3.peg.119"/>
<comment type="caution">
    <text evidence="3">The sequence shown here is derived from an EMBL/GenBank/DDBJ whole genome shotgun (WGS) entry which is preliminary data.</text>
</comment>
<feature type="chain" id="PRO_5003477814" evidence="2">
    <location>
        <begin position="20"/>
        <end position="503"/>
    </location>
</feature>
<protein>
    <submittedName>
        <fullName evidence="3">Uncharacterized protein</fullName>
    </submittedName>
</protein>
<evidence type="ECO:0000256" key="2">
    <source>
        <dbReference type="SAM" id="SignalP"/>
    </source>
</evidence>
<feature type="region of interest" description="Disordered" evidence="1">
    <location>
        <begin position="297"/>
        <end position="320"/>
    </location>
</feature>
<dbReference type="AlphaFoldDB" id="G5H594"/>
<dbReference type="Proteomes" id="UP000006008">
    <property type="component" value="Unassembled WGS sequence"/>
</dbReference>
<dbReference type="eggNOG" id="ENOG502ZG0I">
    <property type="taxonomic scope" value="Bacteria"/>
</dbReference>
<dbReference type="PROSITE" id="PS51257">
    <property type="entry name" value="PROKAR_LIPOPROTEIN"/>
    <property type="match status" value="1"/>
</dbReference>
<evidence type="ECO:0000313" key="3">
    <source>
        <dbReference type="EMBL" id="EHB93333.1"/>
    </source>
</evidence>
<name>G5H594_9BACT</name>
<proteinExistence type="predicted"/>
<sequence length="503" mass="56013">MKKTFIVIAVVSVLLTVFAACVKEQYPQPDDISAVPEGMITVDEAKIYFFRHSDGSVSALNRDRLYLQNAFFAVSGGDTAGVLTKTFATSSRSGLPLWEEAVVIVNPKYSTLRVPLSENVSGISRIGFGDDKNRIEYREARTRSSLIVQMLHEDGRIRQYVETVIRSDRSLTGDSYVLITDVAGEFLWCDRWKNGKRTDMALVGSSLPSSASADSQKLLLYGISLRSIWDTNELGEVGVPARPCPSCRHDPCTCCYRCGHDPCVCCTTCNKYPCECWICPHCGSKFCDGKQCQAPPDKPDPGDPGGSGSDRPESPGFPLVNMKMDTATQKKLNKLLKKIHEDCMGQKLLAALNYNFNRELTIKYNPDIMVTARVNGVYTQSTHTITIGTESLSTFTEELFHAYQGYDPAKPYTTDAKLNYEVEAKVAATQIKQRAGEFAKGGSLEREYEKMFLSYARTPSATQYTHIVYILRKIGYKTQEYPENSAYRSIDALKSLSVDCNHD</sequence>
<dbReference type="OrthoDB" id="1030740at2"/>
<dbReference type="EMBL" id="ADLD01000003">
    <property type="protein sequence ID" value="EHB93333.1"/>
    <property type="molecule type" value="Genomic_DNA"/>
</dbReference>
<organism evidence="3 4">
    <name type="scientific">Alistipes indistinctus YIT 12060</name>
    <dbReference type="NCBI Taxonomy" id="742725"/>
    <lineage>
        <taxon>Bacteria</taxon>
        <taxon>Pseudomonadati</taxon>
        <taxon>Bacteroidota</taxon>
        <taxon>Bacteroidia</taxon>
        <taxon>Bacteroidales</taxon>
        <taxon>Rikenellaceae</taxon>
        <taxon>Alistipes</taxon>
    </lineage>
</organism>
<dbReference type="RefSeq" id="WP_009132910.1">
    <property type="nucleotide sequence ID" value="NZ_CP102250.1"/>
</dbReference>
<keyword evidence="2" id="KW-0732">Signal</keyword>
<evidence type="ECO:0000313" key="4">
    <source>
        <dbReference type="Proteomes" id="UP000006008"/>
    </source>
</evidence>
<dbReference type="HOGENOM" id="CLU_541474_0_0_10"/>
<dbReference type="GeneID" id="92816530"/>